<dbReference type="GO" id="GO:0015631">
    <property type="term" value="F:tubulin binding"/>
    <property type="evidence" value="ECO:0007669"/>
    <property type="project" value="InterPro"/>
</dbReference>
<dbReference type="GO" id="GO:0032273">
    <property type="term" value="P:positive regulation of protein polymerization"/>
    <property type="evidence" value="ECO:0007669"/>
    <property type="project" value="TreeGrafter"/>
</dbReference>
<dbReference type="Proteomes" id="UP001374579">
    <property type="component" value="Unassembled WGS sequence"/>
</dbReference>
<evidence type="ECO:0000313" key="3">
    <source>
        <dbReference type="EMBL" id="KAK7111820.1"/>
    </source>
</evidence>
<name>A0AAN9BYL1_9CAEN</name>
<feature type="compositionally biased region" description="Basic and acidic residues" evidence="2">
    <location>
        <begin position="155"/>
        <end position="174"/>
    </location>
</feature>
<dbReference type="PANTHER" id="PTHR12932:SF9">
    <property type="entry name" value="TUBULIN POLYMERIZATION-PROMOTING PROTEIN HOMOLOG"/>
    <property type="match status" value="1"/>
</dbReference>
<evidence type="ECO:0008006" key="5">
    <source>
        <dbReference type="Google" id="ProtNLM"/>
    </source>
</evidence>
<protein>
    <recommendedName>
        <fullName evidence="5">Tubulin polymerization-promoting protein family member 3</fullName>
    </recommendedName>
</protein>
<organism evidence="3 4">
    <name type="scientific">Littorina saxatilis</name>
    <dbReference type="NCBI Taxonomy" id="31220"/>
    <lineage>
        <taxon>Eukaryota</taxon>
        <taxon>Metazoa</taxon>
        <taxon>Spiralia</taxon>
        <taxon>Lophotrochozoa</taxon>
        <taxon>Mollusca</taxon>
        <taxon>Gastropoda</taxon>
        <taxon>Caenogastropoda</taxon>
        <taxon>Littorinimorpha</taxon>
        <taxon>Littorinoidea</taxon>
        <taxon>Littorinidae</taxon>
        <taxon>Littorina</taxon>
    </lineage>
</organism>
<reference evidence="3 4" key="1">
    <citation type="submission" date="2024-02" db="EMBL/GenBank/DDBJ databases">
        <title>Chromosome-scale genome assembly of the rough periwinkle Littorina saxatilis.</title>
        <authorList>
            <person name="De Jode A."/>
            <person name="Faria R."/>
            <person name="Formenti G."/>
            <person name="Sims Y."/>
            <person name="Smith T.P."/>
            <person name="Tracey A."/>
            <person name="Wood J.M.D."/>
            <person name="Zagrodzka Z.B."/>
            <person name="Johannesson K."/>
            <person name="Butlin R.K."/>
            <person name="Leder E.H."/>
        </authorList>
    </citation>
    <scope>NUCLEOTIDE SEQUENCE [LARGE SCALE GENOMIC DNA]</scope>
    <source>
        <strain evidence="3">Snail1</strain>
        <tissue evidence="3">Muscle</tissue>
    </source>
</reference>
<comment type="caution">
    <text evidence="3">The sequence shown here is derived from an EMBL/GenBank/DDBJ whole genome shotgun (WGS) entry which is preliminary data.</text>
</comment>
<sequence>MAGSSEPDLDKDCRAMFMMCVEKCVGKELPITEKSICKSNAINKLLKECFDPKIANAVDATMYPKLCDKTTKKLTVDQFVNQLLPLLAQHKVVESKKAKNPTTDDPLVKEELEKVKQKIAAKYQEWISADNKPKNAAVVDRLTDVKGYTGAHKERFDAESGKGKGMEGRVEKTDNSGYVGNYKGADTFDKTH</sequence>
<keyword evidence="4" id="KW-1185">Reference proteome</keyword>
<dbReference type="InterPro" id="IPR008907">
    <property type="entry name" value="TPP/p25"/>
</dbReference>
<dbReference type="GO" id="GO:0001578">
    <property type="term" value="P:microtubule bundle formation"/>
    <property type="evidence" value="ECO:0007669"/>
    <property type="project" value="TreeGrafter"/>
</dbReference>
<gene>
    <name evidence="3" type="ORF">V1264_011388</name>
</gene>
<comment type="similarity">
    <text evidence="1">Belongs to the TPPP family.</text>
</comment>
<dbReference type="PANTHER" id="PTHR12932">
    <property type="entry name" value="P25 ALPHA-RELATED"/>
    <property type="match status" value="1"/>
</dbReference>
<evidence type="ECO:0000313" key="4">
    <source>
        <dbReference type="Proteomes" id="UP001374579"/>
    </source>
</evidence>
<dbReference type="SUPFAM" id="SSF47473">
    <property type="entry name" value="EF-hand"/>
    <property type="match status" value="1"/>
</dbReference>
<proteinExistence type="inferred from homology"/>
<evidence type="ECO:0000256" key="2">
    <source>
        <dbReference type="SAM" id="MobiDB-lite"/>
    </source>
</evidence>
<dbReference type="GO" id="GO:0005874">
    <property type="term" value="C:microtubule"/>
    <property type="evidence" value="ECO:0007669"/>
    <property type="project" value="TreeGrafter"/>
</dbReference>
<accession>A0AAN9BYL1</accession>
<dbReference type="GO" id="GO:0046785">
    <property type="term" value="P:microtubule polymerization"/>
    <property type="evidence" value="ECO:0007669"/>
    <property type="project" value="InterPro"/>
</dbReference>
<evidence type="ECO:0000256" key="1">
    <source>
        <dbReference type="ARBA" id="ARBA00010994"/>
    </source>
</evidence>
<dbReference type="Pfam" id="PF05517">
    <property type="entry name" value="p25-alpha"/>
    <property type="match status" value="1"/>
</dbReference>
<dbReference type="EMBL" id="JBAMIC010000002">
    <property type="protein sequence ID" value="KAK7111820.1"/>
    <property type="molecule type" value="Genomic_DNA"/>
</dbReference>
<dbReference type="AlphaFoldDB" id="A0AAN9BYL1"/>
<feature type="region of interest" description="Disordered" evidence="2">
    <location>
        <begin position="155"/>
        <end position="192"/>
    </location>
</feature>
<dbReference type="InterPro" id="IPR011992">
    <property type="entry name" value="EF-hand-dom_pair"/>
</dbReference>